<dbReference type="AlphaFoldDB" id="A0A9Q0S4S4"/>
<organism evidence="2 3">
    <name type="scientific">Pseudolycoriella hygida</name>
    <dbReference type="NCBI Taxonomy" id="35572"/>
    <lineage>
        <taxon>Eukaryota</taxon>
        <taxon>Metazoa</taxon>
        <taxon>Ecdysozoa</taxon>
        <taxon>Arthropoda</taxon>
        <taxon>Hexapoda</taxon>
        <taxon>Insecta</taxon>
        <taxon>Pterygota</taxon>
        <taxon>Neoptera</taxon>
        <taxon>Endopterygota</taxon>
        <taxon>Diptera</taxon>
        <taxon>Nematocera</taxon>
        <taxon>Sciaroidea</taxon>
        <taxon>Sciaridae</taxon>
        <taxon>Pseudolycoriella</taxon>
    </lineage>
</organism>
<keyword evidence="3" id="KW-1185">Reference proteome</keyword>
<proteinExistence type="predicted"/>
<reference evidence="2" key="1">
    <citation type="submission" date="2022-07" db="EMBL/GenBank/DDBJ databases">
        <authorList>
            <person name="Trinca V."/>
            <person name="Uliana J.V.C."/>
            <person name="Torres T.T."/>
            <person name="Ward R.J."/>
            <person name="Monesi N."/>
        </authorList>
    </citation>
    <scope>NUCLEOTIDE SEQUENCE</scope>
    <source>
        <strain evidence="2">HSMRA1968</strain>
        <tissue evidence="2">Whole embryos</tissue>
    </source>
</reference>
<dbReference type="EMBL" id="WJQU01000002">
    <property type="protein sequence ID" value="KAJ6643320.1"/>
    <property type="molecule type" value="Genomic_DNA"/>
</dbReference>
<feature type="region of interest" description="Disordered" evidence="1">
    <location>
        <begin position="1"/>
        <end position="34"/>
    </location>
</feature>
<sequence>MENLEIKDSPRLKRPFPRRSSMFRNPPMKRENVPDDSTLQYIHQLKNERAQWLKLKQSMSETNKNDEPVFTCEVNLMSTELKDFCNKCPDIEKFNANSKAFVSKLEFYKRMENYYASNVKYAEDQLKEKVNGAVTKIFADEIEEKIYLQ</sequence>
<dbReference type="Proteomes" id="UP001151699">
    <property type="component" value="Chromosome B"/>
</dbReference>
<comment type="caution">
    <text evidence="2">The sequence shown here is derived from an EMBL/GenBank/DDBJ whole genome shotgun (WGS) entry which is preliminary data.</text>
</comment>
<evidence type="ECO:0000313" key="2">
    <source>
        <dbReference type="EMBL" id="KAJ6643320.1"/>
    </source>
</evidence>
<protein>
    <submittedName>
        <fullName evidence="2">Uncharacterized protein</fullName>
    </submittedName>
</protein>
<gene>
    <name evidence="2" type="ORF">Bhyg_08280</name>
</gene>
<name>A0A9Q0S4S4_9DIPT</name>
<accession>A0A9Q0S4S4</accession>
<dbReference type="OrthoDB" id="10298149at2759"/>
<feature type="compositionally biased region" description="Basic and acidic residues" evidence="1">
    <location>
        <begin position="1"/>
        <end position="11"/>
    </location>
</feature>
<evidence type="ECO:0000256" key="1">
    <source>
        <dbReference type="SAM" id="MobiDB-lite"/>
    </source>
</evidence>
<evidence type="ECO:0000313" key="3">
    <source>
        <dbReference type="Proteomes" id="UP001151699"/>
    </source>
</evidence>